<evidence type="ECO:0000313" key="2">
    <source>
        <dbReference type="Proteomes" id="UP000568380"/>
    </source>
</evidence>
<proteinExistence type="predicted"/>
<sequence>MTATPQWIHRTPKLIRRSDPETFLVTCALHGRVWTEQDGRHAELRVSSAGLHPICGSWSATDLTSISCTG</sequence>
<gene>
    <name evidence="1" type="ORF">HNR40_007208</name>
</gene>
<comment type="caution">
    <text evidence="1">The sequence shown here is derived from an EMBL/GenBank/DDBJ whole genome shotgun (WGS) entry which is preliminary data.</text>
</comment>
<reference evidence="1 2" key="1">
    <citation type="submission" date="2020-08" db="EMBL/GenBank/DDBJ databases">
        <title>Genomic Encyclopedia of Type Strains, Phase IV (KMG-IV): sequencing the most valuable type-strain genomes for metagenomic binning, comparative biology and taxonomic classification.</title>
        <authorList>
            <person name="Goeker M."/>
        </authorList>
    </citation>
    <scope>NUCLEOTIDE SEQUENCE [LARGE SCALE GENOMIC DNA]</scope>
    <source>
        <strain evidence="1 2">DSM 45385</strain>
    </source>
</reference>
<dbReference type="EMBL" id="JACHIN010000011">
    <property type="protein sequence ID" value="MBB5081713.1"/>
    <property type="molecule type" value="Genomic_DNA"/>
</dbReference>
<organism evidence="1 2">
    <name type="scientific">Nonomuraea endophytica</name>
    <dbReference type="NCBI Taxonomy" id="714136"/>
    <lineage>
        <taxon>Bacteria</taxon>
        <taxon>Bacillati</taxon>
        <taxon>Actinomycetota</taxon>
        <taxon>Actinomycetes</taxon>
        <taxon>Streptosporangiales</taxon>
        <taxon>Streptosporangiaceae</taxon>
        <taxon>Nonomuraea</taxon>
    </lineage>
</organism>
<evidence type="ECO:0000313" key="1">
    <source>
        <dbReference type="EMBL" id="MBB5081713.1"/>
    </source>
</evidence>
<accession>A0A7W8EJM0</accession>
<dbReference type="Proteomes" id="UP000568380">
    <property type="component" value="Unassembled WGS sequence"/>
</dbReference>
<keyword evidence="2" id="KW-1185">Reference proteome</keyword>
<dbReference type="AlphaFoldDB" id="A0A7W8EJM0"/>
<name>A0A7W8EJM0_9ACTN</name>
<protein>
    <submittedName>
        <fullName evidence="1">Uncharacterized protein</fullName>
    </submittedName>
</protein>